<keyword evidence="7" id="KW-1185">Reference proteome</keyword>
<gene>
    <name evidence="6" type="ORF">KK060_16635</name>
</gene>
<dbReference type="InterPro" id="IPR050708">
    <property type="entry name" value="T6SS_VgrG/RHS"/>
</dbReference>
<dbReference type="PANTHER" id="PTHR32305:SF15">
    <property type="entry name" value="PROTEIN RHSA-RELATED"/>
    <property type="match status" value="1"/>
</dbReference>
<evidence type="ECO:0000256" key="3">
    <source>
        <dbReference type="SAM" id="Phobius"/>
    </source>
</evidence>
<dbReference type="InterPro" id="IPR006530">
    <property type="entry name" value="YD"/>
</dbReference>
<dbReference type="InterPro" id="IPR031325">
    <property type="entry name" value="RHS_repeat"/>
</dbReference>
<dbReference type="PANTHER" id="PTHR32305">
    <property type="match status" value="1"/>
</dbReference>
<feature type="domain" description="DUF6531" evidence="4">
    <location>
        <begin position="157"/>
        <end position="221"/>
    </location>
</feature>
<evidence type="ECO:0000256" key="1">
    <source>
        <dbReference type="ARBA" id="ARBA00022737"/>
    </source>
</evidence>
<feature type="compositionally biased region" description="Pro residues" evidence="2">
    <location>
        <begin position="123"/>
        <end position="139"/>
    </location>
</feature>
<dbReference type="Pfam" id="PF25023">
    <property type="entry name" value="TEN_YD-shell"/>
    <property type="match status" value="1"/>
</dbReference>
<feature type="region of interest" description="Disordered" evidence="2">
    <location>
        <begin position="1859"/>
        <end position="1890"/>
    </location>
</feature>
<dbReference type="NCBIfam" id="TIGR01643">
    <property type="entry name" value="YD_repeat_2x"/>
    <property type="match status" value="1"/>
</dbReference>
<keyword evidence="1" id="KW-0677">Repeat</keyword>
<dbReference type="InterPro" id="IPR056823">
    <property type="entry name" value="TEN-like_YD-shell"/>
</dbReference>
<evidence type="ECO:0000259" key="5">
    <source>
        <dbReference type="Pfam" id="PF25023"/>
    </source>
</evidence>
<name>A0ABS5VU20_9BACT</name>
<evidence type="ECO:0000313" key="6">
    <source>
        <dbReference type="EMBL" id="MBT1704922.1"/>
    </source>
</evidence>
<feature type="compositionally biased region" description="Polar residues" evidence="2">
    <location>
        <begin position="1859"/>
        <end position="1872"/>
    </location>
</feature>
<dbReference type="Gene3D" id="2.180.10.10">
    <property type="entry name" value="RHS repeat-associated core"/>
    <property type="match status" value="3"/>
</dbReference>
<dbReference type="Pfam" id="PF05593">
    <property type="entry name" value="RHS_repeat"/>
    <property type="match status" value="2"/>
</dbReference>
<accession>A0ABS5VU20</accession>
<dbReference type="Proteomes" id="UP000772618">
    <property type="component" value="Unassembled WGS sequence"/>
</dbReference>
<feature type="region of interest" description="Disordered" evidence="2">
    <location>
        <begin position="69"/>
        <end position="159"/>
    </location>
</feature>
<dbReference type="EMBL" id="JAHESD010000042">
    <property type="protein sequence ID" value="MBT1704922.1"/>
    <property type="molecule type" value="Genomic_DNA"/>
</dbReference>
<keyword evidence="3" id="KW-0472">Membrane</keyword>
<dbReference type="RefSeq" id="WP_254154882.1">
    <property type="nucleotide sequence ID" value="NZ_JAHESD010000042.1"/>
</dbReference>
<proteinExistence type="predicted"/>
<reference evidence="6 7" key="1">
    <citation type="submission" date="2021-05" db="EMBL/GenBank/DDBJ databases">
        <title>A Polyphasic approach of four new species of the genus Ohtaekwangia: Ohtaekwangia histidinii sp. nov., Ohtaekwangia cretensis sp. nov., Ohtaekwangia indiensis sp. nov., Ohtaekwangia reichenbachii sp. nov. from diverse environment.</title>
        <authorList>
            <person name="Octaviana S."/>
        </authorList>
    </citation>
    <scope>NUCLEOTIDE SEQUENCE [LARGE SCALE GENOMIC DNA]</scope>
    <source>
        <strain evidence="6 7">PWU20</strain>
    </source>
</reference>
<keyword evidence="3" id="KW-1133">Transmembrane helix</keyword>
<feature type="transmembrane region" description="Helical" evidence="3">
    <location>
        <begin position="1623"/>
        <end position="1650"/>
    </location>
</feature>
<evidence type="ECO:0000256" key="2">
    <source>
        <dbReference type="SAM" id="MobiDB-lite"/>
    </source>
</evidence>
<evidence type="ECO:0000313" key="7">
    <source>
        <dbReference type="Proteomes" id="UP000772618"/>
    </source>
</evidence>
<dbReference type="NCBIfam" id="TIGR03696">
    <property type="entry name" value="Rhs_assc_core"/>
    <property type="match status" value="1"/>
</dbReference>
<dbReference type="InterPro" id="IPR045351">
    <property type="entry name" value="DUF6531"/>
</dbReference>
<dbReference type="Pfam" id="PF20148">
    <property type="entry name" value="DUF6531"/>
    <property type="match status" value="1"/>
</dbReference>
<dbReference type="InterPro" id="IPR022385">
    <property type="entry name" value="Rhs_assc_core"/>
</dbReference>
<comment type="caution">
    <text evidence="6">The sequence shown here is derived from an EMBL/GenBank/DDBJ whole genome shotgun (WGS) entry which is preliminary data.</text>
</comment>
<organism evidence="6 7">
    <name type="scientific">Chryseosolibacter indicus</name>
    <dbReference type="NCBI Taxonomy" id="2782351"/>
    <lineage>
        <taxon>Bacteria</taxon>
        <taxon>Pseudomonadati</taxon>
        <taxon>Bacteroidota</taxon>
        <taxon>Cytophagia</taxon>
        <taxon>Cytophagales</taxon>
        <taxon>Chryseotaleaceae</taxon>
        <taxon>Chryseosolibacter</taxon>
    </lineage>
</organism>
<feature type="domain" description="Teneurin-like YD-shell" evidence="5">
    <location>
        <begin position="1120"/>
        <end position="1275"/>
    </location>
</feature>
<protein>
    <recommendedName>
        <fullName evidence="8">RHS repeat-associated core domain-containing protein</fullName>
    </recommendedName>
</protein>
<evidence type="ECO:0008006" key="8">
    <source>
        <dbReference type="Google" id="ProtNLM"/>
    </source>
</evidence>
<feature type="transmembrane region" description="Helical" evidence="3">
    <location>
        <begin position="1580"/>
        <end position="1602"/>
    </location>
</feature>
<sequence>MSRYNLTVPGGINSFDYGGTTYGAGSSYSTDNPCDAIGFYNASRTTNPQLGRANNTPNFWQEVDQACAAQPAADPQPNAGTPPVETDPNATGGDSAVQQGAPNPPASGNVVGNASSGAGDPANPNPAPTEEPTRPPVGEPHPTHGGEQSQEQTNGADPVDIFSGTFYIEETDITIPNTILPLAFTRFYRSGAASFGPFGWNWDHNYNLFIRELNTGDIALWRNLHEEQFQYNGADYDPPRGVFEKLQRVSSLSQVYELLGDGGMVMRFERPSGWVDGERIPIYWIRDRHGNQLTFSYGAEDKLVEVRDDDDHFFTFEYDLCGLCVAVSDQSGRKFLYEHDEQTMQLTAVRSPAITDHPDGITRYYHYEHPWALPELRHNIVRVEDAKGNVYLENVYEQDPATFSYSRITEQLYGGYLFQFRYTQLQYVAPDPLFINIPSVQIEVMNPDYGLETYTFNYRGDLLDRRYRLNKDMSFRVVAWLYEFDEQGNLHKTTRPDGSEEINTFDFSNADPRMRNKILQKEVTSAAGFPSPSRIIWRGKYEPAYQLLKEETNEMGATTIYRYDFDVTPAALNNTGKLIEIVQPDATLPDGTIQQAKNTFTYNPKGQVTASIQPNGTRMAFEYGTTGNEKSRLVKRIFDEGILNIQNIIGYDSVGFDNVLIDGNGHSSIKVYNALGLVEKEILPDVNGSPADFIYHYNADKKLILSEKPKGAFTDPVLAGTHITDSIECDVLGYSTKHILSSNTSERVMVRINNDFRGFPVEAINPNGSRILKRFDERGLPLIEEVVGTDGKKIISKKVYDRAGKIIQDTNAFGLTTRYEYDGFSRISKVILPNGTEIRNKWLAEDLLESEETVGDDGTGTIRQLSFKSFAYDEKKRKIAETIRSFTNNPALSSNVTTTFFYDVMDRIVKIINNRGGVTIKEYDGVGRVIRVTDPMGNEEYNTYDHNGNLIQIQSYHHEPDGSISQVVKKYAYDERNRRTEMIEPDGATVLSEYDDRNLLVRQTDYLGVVKEMVYNSFGKKVREVYDTGGLNIQHEWRYNEMMQVSSYTDPAGEISTYAFDSVGRNFKVTYANGFSSTKTFNAFGQIIKETLASGVEFEYAYDTANRITRIENTYFPTPIKKTETHQFTYDGCDRVVTAIVGTRAVSREYDSQGRLSLEDALGVTMTCRYHDDTGVVEKVWPDGRKERLKHDLNGVLSAVEETVSGTLGSGTGSMISFVTSGPNAFGRATYAGGLTIENTYDERKRVIGIHARSLTGTDEQILYRYNSANRLQVEAILGQNPKPSYFEYDACYRLTEARDAFPVAVMVAKTQAEHDNSIYDVRTAAAAATHIERFLYNSADARTKYSETGSPDKNYSYVAGHKISNDGAHGYTWHTDSVLKSDSVLDFETDALGRIVVIKSGASAITEIIYDAFGRPSVIRQSGKPDRSFHYLGGFVEQENENGIAVRQITIHPFTGIPIAYHTTSGTHYTLFDNRFNLVALADNNGNVIETYRYKSFGAPTIYSPAGTAIPLSSWDVEPIFGGQRYLYVSGLYLSKKRLMNPVNGIFLSPDPKGYIDSPSLYVYSGQDPINNIDPNGEVIPFIVAAFVIGGALVGAGYSVYDAYHHPERYEGWQGSARVLGNVFGGAIIGGVAIVASEAILAAGGAGIFASGTGAASLTAGQTFVLYGTASATGGAIGRFGFNNLFPEYINPVSTETIATDFVIGGGIPVLGSALRQAGGPVVNGAREMFTRTMGGNWRAFGNTWRMLRNPRIQYTWRRIFWDPRSFENVSSQYWRVTRGANGNALHHLWFQNQSRWVPQGLRNAGFNLLEIPGALNTWMGGRLGRELAFRGIVTTILTGTGVGSYAGTSALLDWATDETQASSSRGTRGTNGAEGTRGIHPNETTSSK</sequence>
<keyword evidence="3" id="KW-0812">Transmembrane</keyword>
<feature type="compositionally biased region" description="Low complexity" evidence="2">
    <location>
        <begin position="69"/>
        <end position="79"/>
    </location>
</feature>
<feature type="compositionally biased region" description="Polar residues" evidence="2">
    <location>
        <begin position="146"/>
        <end position="155"/>
    </location>
</feature>
<evidence type="ECO:0000259" key="4">
    <source>
        <dbReference type="Pfam" id="PF20148"/>
    </source>
</evidence>